<organism evidence="2 3">
    <name type="scientific">Cannabis sativa</name>
    <name type="common">Hemp</name>
    <name type="synonym">Marijuana</name>
    <dbReference type="NCBI Taxonomy" id="3483"/>
    <lineage>
        <taxon>Eukaryota</taxon>
        <taxon>Viridiplantae</taxon>
        <taxon>Streptophyta</taxon>
        <taxon>Embryophyta</taxon>
        <taxon>Tracheophyta</taxon>
        <taxon>Spermatophyta</taxon>
        <taxon>Magnoliopsida</taxon>
        <taxon>eudicotyledons</taxon>
        <taxon>Gunneridae</taxon>
        <taxon>Pentapetalae</taxon>
        <taxon>rosids</taxon>
        <taxon>fabids</taxon>
        <taxon>Rosales</taxon>
        <taxon>Cannabaceae</taxon>
        <taxon>Cannabis</taxon>
    </lineage>
</organism>
<keyword evidence="3" id="KW-1185">Reference proteome</keyword>
<dbReference type="InterPro" id="IPR012337">
    <property type="entry name" value="RNaseH-like_sf"/>
</dbReference>
<name>A0A803NGZ9_CANSA</name>
<dbReference type="InterPro" id="IPR044730">
    <property type="entry name" value="RNase_H-like_dom_plant"/>
</dbReference>
<dbReference type="EMBL" id="UZAU01000026">
    <property type="status" value="NOT_ANNOTATED_CDS"/>
    <property type="molecule type" value="Genomic_DNA"/>
</dbReference>
<dbReference type="SUPFAM" id="SSF53098">
    <property type="entry name" value="Ribonuclease H-like"/>
    <property type="match status" value="1"/>
</dbReference>
<accession>A0A803NGZ9</accession>
<dbReference type="GO" id="GO:0004523">
    <property type="term" value="F:RNA-DNA hybrid ribonuclease activity"/>
    <property type="evidence" value="ECO:0007669"/>
    <property type="project" value="InterPro"/>
</dbReference>
<dbReference type="Proteomes" id="UP000596661">
    <property type="component" value="Chromosome 1"/>
</dbReference>
<dbReference type="EnsemblPlants" id="evm.model.01.1419">
    <property type="protein sequence ID" value="cds.evm.model.01.1419"/>
    <property type="gene ID" value="evm.TU.01.1419"/>
</dbReference>
<dbReference type="Pfam" id="PF13456">
    <property type="entry name" value="RVT_3"/>
    <property type="match status" value="1"/>
</dbReference>
<dbReference type="AlphaFoldDB" id="A0A803NGZ9"/>
<reference evidence="2" key="1">
    <citation type="submission" date="2018-11" db="EMBL/GenBank/DDBJ databases">
        <authorList>
            <person name="Grassa J C."/>
        </authorList>
    </citation>
    <scope>NUCLEOTIDE SEQUENCE [LARGE SCALE GENOMIC DNA]</scope>
</reference>
<feature type="domain" description="RNase H type-1" evidence="1">
    <location>
        <begin position="106"/>
        <end position="217"/>
    </location>
</feature>
<dbReference type="Gramene" id="evm.model.01.1419">
    <property type="protein sequence ID" value="cds.evm.model.01.1419"/>
    <property type="gene ID" value="evm.TU.01.1419"/>
</dbReference>
<evidence type="ECO:0000313" key="2">
    <source>
        <dbReference type="EnsemblPlants" id="cds.evm.model.01.1419"/>
    </source>
</evidence>
<reference evidence="2" key="2">
    <citation type="submission" date="2021-03" db="UniProtKB">
        <authorList>
            <consortium name="EnsemblPlants"/>
        </authorList>
    </citation>
    <scope>IDENTIFICATION</scope>
</reference>
<dbReference type="InterPro" id="IPR002156">
    <property type="entry name" value="RNaseH_domain"/>
</dbReference>
<dbReference type="PANTHER" id="PTHR47074">
    <property type="entry name" value="BNAC02G40300D PROTEIN"/>
    <property type="match status" value="1"/>
</dbReference>
<dbReference type="CDD" id="cd06222">
    <property type="entry name" value="RNase_H_like"/>
    <property type="match status" value="1"/>
</dbReference>
<evidence type="ECO:0000313" key="3">
    <source>
        <dbReference type="Proteomes" id="UP000596661"/>
    </source>
</evidence>
<proteinExistence type="predicted"/>
<protein>
    <recommendedName>
        <fullName evidence="1">RNase H type-1 domain-containing protein</fullName>
    </recommendedName>
</protein>
<dbReference type="GO" id="GO:0003676">
    <property type="term" value="F:nucleic acid binding"/>
    <property type="evidence" value="ECO:0007669"/>
    <property type="project" value="InterPro"/>
</dbReference>
<dbReference type="Gene3D" id="3.30.420.10">
    <property type="entry name" value="Ribonuclease H-like superfamily/Ribonuclease H"/>
    <property type="match status" value="1"/>
</dbReference>
<dbReference type="InterPro" id="IPR036397">
    <property type="entry name" value="RNaseH_sf"/>
</dbReference>
<dbReference type="PANTHER" id="PTHR47074:SF48">
    <property type="entry name" value="POLYNUCLEOTIDYL TRANSFERASE, RIBONUCLEASE H-LIKE SUPERFAMILY PROTEIN"/>
    <property type="match status" value="1"/>
</dbReference>
<evidence type="ECO:0000259" key="1">
    <source>
        <dbReference type="Pfam" id="PF13456"/>
    </source>
</evidence>
<sequence length="242" mass="27091">MHIEEVSCPLCGEEEKTMEHLVLYCNFASHLWRSSRWGVMPVPESGGRMWNWVKFLWGLKDKGVDVNESSYYNLCLFPTPVICTTSLWSPPPEDWVKINCDVKVGSDSMCVVALARDHKESILWIASNILSFSDPLIGEAVACLLALESAVRGKLSFVIIESDSETVINTLKGLSSNWGITNYVTQCKKLLTLLTGCNFSFIFRSCNYAAHNVAKWAFNCNVAGMVDPSSIPSNLFYNDREV</sequence>
<dbReference type="InterPro" id="IPR052929">
    <property type="entry name" value="RNase_H-like_EbsB-rel"/>
</dbReference>